<name>A0A7J4D0H6_9ARCH</name>
<evidence type="ECO:0000313" key="10">
    <source>
        <dbReference type="EMBL" id="HIA98152.1"/>
    </source>
</evidence>
<feature type="coiled-coil region" evidence="9">
    <location>
        <begin position="54"/>
        <end position="102"/>
    </location>
</feature>
<dbReference type="InterPro" id="IPR012713">
    <property type="entry name" value="PfdB"/>
</dbReference>
<evidence type="ECO:0000313" key="11">
    <source>
        <dbReference type="Proteomes" id="UP000589132"/>
    </source>
</evidence>
<gene>
    <name evidence="10" type="ORF">EYO15_03115</name>
</gene>
<dbReference type="EMBL" id="DTTC01000203">
    <property type="protein sequence ID" value="HIA98152.1"/>
    <property type="molecule type" value="Genomic_DNA"/>
</dbReference>
<dbReference type="Gene3D" id="1.10.287.370">
    <property type="match status" value="1"/>
</dbReference>
<comment type="subunit">
    <text evidence="3">Heterohexamer of two alpha and four beta subunits.</text>
</comment>
<evidence type="ECO:0000256" key="2">
    <source>
        <dbReference type="ARBA" id="ARBA00008045"/>
    </source>
</evidence>
<evidence type="ECO:0000256" key="5">
    <source>
        <dbReference type="ARBA" id="ARBA00022490"/>
    </source>
</evidence>
<evidence type="ECO:0000256" key="7">
    <source>
        <dbReference type="ARBA" id="ARBA00025077"/>
    </source>
</evidence>
<evidence type="ECO:0000256" key="3">
    <source>
        <dbReference type="ARBA" id="ARBA00011716"/>
    </source>
</evidence>
<keyword evidence="9" id="KW-0175">Coiled coil</keyword>
<comment type="caution">
    <text evidence="10">The sequence shown here is derived from an EMBL/GenBank/DDBJ whole genome shotgun (WGS) entry which is preliminary data.</text>
</comment>
<dbReference type="Pfam" id="PF01920">
    <property type="entry name" value="Prefoldin_2"/>
    <property type="match status" value="1"/>
</dbReference>
<sequence length="120" mass="13937">ENVQEKLNLFQQMQQQVQAFSQQASQIDMSIRETERTVEEIKDAGKDTVLYRAIGSIMKKVEDIDKLRKELEEEKETMEIRNKSLKNQIEKINVELVEMQKKLTPVVQSVQETSGQNAPE</sequence>
<organism evidence="10 11">
    <name type="scientific">Marine Group III euryarchaeote</name>
    <dbReference type="NCBI Taxonomy" id="2173149"/>
    <lineage>
        <taxon>Archaea</taxon>
        <taxon>Methanobacteriati</taxon>
        <taxon>Thermoplasmatota</taxon>
        <taxon>Thermoplasmata</taxon>
        <taxon>Candidatus Thermoprofundales</taxon>
    </lineage>
</organism>
<evidence type="ECO:0000256" key="6">
    <source>
        <dbReference type="ARBA" id="ARBA00023186"/>
    </source>
</evidence>
<protein>
    <recommendedName>
        <fullName evidence="4 8">Prefoldin subunit beta</fullName>
    </recommendedName>
</protein>
<feature type="non-terminal residue" evidence="10">
    <location>
        <position position="1"/>
    </location>
</feature>
<comment type="subcellular location">
    <subcellularLocation>
        <location evidence="1">Cytoplasm</location>
    </subcellularLocation>
</comment>
<comment type="function">
    <text evidence="7">Molecular chaperone capable of stabilizing a range of proteins. Seems to fulfill an ATP-independent, HSP70-like function in archaeal de novo protein folding.</text>
</comment>
<evidence type="ECO:0000256" key="1">
    <source>
        <dbReference type="ARBA" id="ARBA00004496"/>
    </source>
</evidence>
<evidence type="ECO:0000256" key="4">
    <source>
        <dbReference type="ARBA" id="ARBA00016304"/>
    </source>
</evidence>
<dbReference type="GO" id="GO:0051082">
    <property type="term" value="F:unfolded protein binding"/>
    <property type="evidence" value="ECO:0007669"/>
    <property type="project" value="UniProtKB-UniRule"/>
</dbReference>
<dbReference type="GO" id="GO:0016272">
    <property type="term" value="C:prefoldin complex"/>
    <property type="evidence" value="ECO:0007669"/>
    <property type="project" value="UniProtKB-UniRule"/>
</dbReference>
<dbReference type="NCBIfam" id="TIGR02338">
    <property type="entry name" value="gimC_beta"/>
    <property type="match status" value="1"/>
</dbReference>
<dbReference type="InterPro" id="IPR009053">
    <property type="entry name" value="Prefoldin"/>
</dbReference>
<dbReference type="InterPro" id="IPR002777">
    <property type="entry name" value="PFD_beta-like"/>
</dbReference>
<accession>A0A7J4D0H6</accession>
<reference evidence="11" key="1">
    <citation type="journal article" date="2019" name="bioRxiv">
        <title>Genome diversification in globally distributed novel marine Proteobacteria is linked to environmental adaptation.</title>
        <authorList>
            <person name="Zhou Z."/>
            <person name="Tran P.Q."/>
            <person name="Kieft K."/>
            <person name="Anantharaman K."/>
        </authorList>
    </citation>
    <scope>NUCLEOTIDE SEQUENCE [LARGE SCALE GENOMIC DNA]</scope>
</reference>
<dbReference type="HAMAP" id="MF_00307">
    <property type="entry name" value="PfdB"/>
    <property type="match status" value="1"/>
</dbReference>
<dbReference type="AlphaFoldDB" id="A0A7J4D0H6"/>
<dbReference type="GO" id="GO:0006457">
    <property type="term" value="P:protein folding"/>
    <property type="evidence" value="ECO:0007669"/>
    <property type="project" value="UniProtKB-UniRule"/>
</dbReference>
<dbReference type="Proteomes" id="UP000589132">
    <property type="component" value="Unassembled WGS sequence"/>
</dbReference>
<evidence type="ECO:0000256" key="8">
    <source>
        <dbReference type="NCBIfam" id="TIGR02338"/>
    </source>
</evidence>
<dbReference type="GO" id="GO:0005737">
    <property type="term" value="C:cytoplasm"/>
    <property type="evidence" value="ECO:0007669"/>
    <property type="project" value="UniProtKB-SubCell"/>
</dbReference>
<keyword evidence="6" id="KW-0143">Chaperone</keyword>
<proteinExistence type="inferred from homology"/>
<evidence type="ECO:0000256" key="9">
    <source>
        <dbReference type="SAM" id="Coils"/>
    </source>
</evidence>
<keyword evidence="5" id="KW-0963">Cytoplasm</keyword>
<comment type="similarity">
    <text evidence="2">Belongs to the prefoldin subunit beta family.</text>
</comment>
<dbReference type="SUPFAM" id="SSF46579">
    <property type="entry name" value="Prefoldin"/>
    <property type="match status" value="1"/>
</dbReference>